<proteinExistence type="inferred from homology"/>
<dbReference type="InterPro" id="IPR020904">
    <property type="entry name" value="Sc_DH/Rdtase_CS"/>
</dbReference>
<dbReference type="GO" id="GO:0016020">
    <property type="term" value="C:membrane"/>
    <property type="evidence" value="ECO:0007669"/>
    <property type="project" value="TreeGrafter"/>
</dbReference>
<gene>
    <name evidence="3" type="ORF">METZ01_LOCUS62245</name>
</gene>
<reference evidence="3" key="1">
    <citation type="submission" date="2018-05" db="EMBL/GenBank/DDBJ databases">
        <authorList>
            <person name="Lanie J.A."/>
            <person name="Ng W.-L."/>
            <person name="Kazmierczak K.M."/>
            <person name="Andrzejewski T.M."/>
            <person name="Davidsen T.M."/>
            <person name="Wayne K.J."/>
            <person name="Tettelin H."/>
            <person name="Glass J.I."/>
            <person name="Rusch D."/>
            <person name="Podicherti R."/>
            <person name="Tsui H.-C.T."/>
            <person name="Winkler M.E."/>
        </authorList>
    </citation>
    <scope>NUCLEOTIDE SEQUENCE</scope>
</reference>
<comment type="similarity">
    <text evidence="1">Belongs to the short-chain dehydrogenases/reductases (SDR) family.</text>
</comment>
<dbReference type="PROSITE" id="PS00061">
    <property type="entry name" value="ADH_SHORT"/>
    <property type="match status" value="1"/>
</dbReference>
<dbReference type="EMBL" id="UINC01003805">
    <property type="protein sequence ID" value="SVA09391.1"/>
    <property type="molecule type" value="Genomic_DNA"/>
</dbReference>
<evidence type="ECO:0000313" key="3">
    <source>
        <dbReference type="EMBL" id="SVA09391.1"/>
    </source>
</evidence>
<dbReference type="PRINTS" id="PR00080">
    <property type="entry name" value="SDRFAMILY"/>
</dbReference>
<dbReference type="Gene3D" id="3.40.50.720">
    <property type="entry name" value="NAD(P)-binding Rossmann-like Domain"/>
    <property type="match status" value="1"/>
</dbReference>
<dbReference type="InterPro" id="IPR002347">
    <property type="entry name" value="SDR_fam"/>
</dbReference>
<evidence type="ECO:0000256" key="2">
    <source>
        <dbReference type="ARBA" id="ARBA00023002"/>
    </source>
</evidence>
<dbReference type="Pfam" id="PF00106">
    <property type="entry name" value="adh_short"/>
    <property type="match status" value="1"/>
</dbReference>
<dbReference type="PANTHER" id="PTHR44196">
    <property type="entry name" value="DEHYDROGENASE/REDUCTASE SDR FAMILY MEMBER 7B"/>
    <property type="match status" value="1"/>
</dbReference>
<dbReference type="AlphaFoldDB" id="A0A381T1H2"/>
<accession>A0A381T1H2</accession>
<name>A0A381T1H2_9ZZZZ</name>
<protein>
    <recommendedName>
        <fullName evidence="4">Short-chain dehydrogenase</fullName>
    </recommendedName>
</protein>
<sequence>MQSDEKIFITGASSGIGAAMAIEYAKREAILGLVARRKDKLSDIAKQCSDQGANTVETYSLDVTDEKLSAEIAKEFMTMADGIDVVVANAGLALPDHMSAGNSAQINQVLNTNIMGVTNTIIPFIPRLKEQKRGKLVIVSSIASFMPMSFFGGYSASKVAVRRLSDSWRETLKKHNIQVTTICPGYVKSEMTDVNDFHMPFLMDADVAARKIIRAIDFGKKTYIFPWQLRYLITAMKPFPDKLLLKLLS</sequence>
<dbReference type="SUPFAM" id="SSF51735">
    <property type="entry name" value="NAD(P)-binding Rossmann-fold domains"/>
    <property type="match status" value="1"/>
</dbReference>
<dbReference type="GO" id="GO:0016491">
    <property type="term" value="F:oxidoreductase activity"/>
    <property type="evidence" value="ECO:0007669"/>
    <property type="project" value="UniProtKB-KW"/>
</dbReference>
<dbReference type="PANTHER" id="PTHR44196:SF1">
    <property type="entry name" value="DEHYDROGENASE_REDUCTASE SDR FAMILY MEMBER 7B"/>
    <property type="match status" value="1"/>
</dbReference>
<evidence type="ECO:0008006" key="4">
    <source>
        <dbReference type="Google" id="ProtNLM"/>
    </source>
</evidence>
<dbReference type="InterPro" id="IPR036291">
    <property type="entry name" value="NAD(P)-bd_dom_sf"/>
</dbReference>
<evidence type="ECO:0000256" key="1">
    <source>
        <dbReference type="ARBA" id="ARBA00006484"/>
    </source>
</evidence>
<keyword evidence="2" id="KW-0560">Oxidoreductase</keyword>
<dbReference type="PRINTS" id="PR00081">
    <property type="entry name" value="GDHRDH"/>
</dbReference>
<organism evidence="3">
    <name type="scientific">marine metagenome</name>
    <dbReference type="NCBI Taxonomy" id="408172"/>
    <lineage>
        <taxon>unclassified sequences</taxon>
        <taxon>metagenomes</taxon>
        <taxon>ecological metagenomes</taxon>
    </lineage>
</organism>